<dbReference type="AlphaFoldDB" id="A0A430KRB5"/>
<organism evidence="1 2">
    <name type="scientific">Amphritea opalescens</name>
    <dbReference type="NCBI Taxonomy" id="2490544"/>
    <lineage>
        <taxon>Bacteria</taxon>
        <taxon>Pseudomonadati</taxon>
        <taxon>Pseudomonadota</taxon>
        <taxon>Gammaproteobacteria</taxon>
        <taxon>Oceanospirillales</taxon>
        <taxon>Oceanospirillaceae</taxon>
        <taxon>Amphritea</taxon>
    </lineage>
</organism>
<evidence type="ECO:0000313" key="2">
    <source>
        <dbReference type="Proteomes" id="UP000283087"/>
    </source>
</evidence>
<comment type="caution">
    <text evidence="1">The sequence shown here is derived from an EMBL/GenBank/DDBJ whole genome shotgun (WGS) entry which is preliminary data.</text>
</comment>
<evidence type="ECO:0000313" key="1">
    <source>
        <dbReference type="EMBL" id="RTE66047.1"/>
    </source>
</evidence>
<dbReference type="InterPro" id="IPR009731">
    <property type="entry name" value="P-like"/>
</dbReference>
<sequence length="222" mass="25786">MLFARFMAIYGHKFKSCFETQDEIRIAKREWALSMQGYSEAELVSAINRCKETLAWMPTISEFITILNEQSGDFGLPPVKIAYEEVCRYADHPTQHDWTHIALYHAGKATGWFRLRSETEDRVYPDFRYNYQVICRRVRAGEDLSIEVPVALEDKSDNTLVAFIQRWGEEQNISPEHASTLLFYLTKPAGTAVRERFRQASQQRAESWGLSVNLPDDYQAKF</sequence>
<keyword evidence="2" id="KW-1185">Reference proteome</keyword>
<proteinExistence type="predicted"/>
<reference evidence="1 2" key="1">
    <citation type="submission" date="2018-11" db="EMBL/GenBank/DDBJ databases">
        <title>The draft genome sequence of Amphritea opalescens ANRC-JH13T.</title>
        <authorList>
            <person name="Fang Z."/>
            <person name="Zhang Y."/>
            <person name="Han X."/>
        </authorList>
    </citation>
    <scope>NUCLEOTIDE SEQUENCE [LARGE SCALE GENOMIC DNA]</scope>
    <source>
        <strain evidence="1 2">ANRC-JH13</strain>
    </source>
</reference>
<name>A0A430KRB5_9GAMM</name>
<gene>
    <name evidence="1" type="ORF">EH243_09915</name>
</gene>
<dbReference type="OrthoDB" id="5725929at2"/>
<dbReference type="GO" id="GO:0006270">
    <property type="term" value="P:DNA replication initiation"/>
    <property type="evidence" value="ECO:0007669"/>
    <property type="project" value="InterPro"/>
</dbReference>
<accession>A0A430KRB5</accession>
<dbReference type="Pfam" id="PF06992">
    <property type="entry name" value="Phage_lambda_P"/>
    <property type="match status" value="1"/>
</dbReference>
<protein>
    <submittedName>
        <fullName evidence="1">Uncharacterized protein</fullName>
    </submittedName>
</protein>
<dbReference type="EMBL" id="RQXW01000007">
    <property type="protein sequence ID" value="RTE66047.1"/>
    <property type="molecule type" value="Genomic_DNA"/>
</dbReference>
<dbReference type="Proteomes" id="UP000283087">
    <property type="component" value="Unassembled WGS sequence"/>
</dbReference>